<dbReference type="eggNOG" id="KOG0134">
    <property type="taxonomic scope" value="Eukaryota"/>
</dbReference>
<dbReference type="InterPro" id="IPR045247">
    <property type="entry name" value="Oye-like"/>
</dbReference>
<dbReference type="PANTHER" id="PTHR22893">
    <property type="entry name" value="NADH OXIDOREDUCTASE-RELATED"/>
    <property type="match status" value="1"/>
</dbReference>
<reference evidence="5 6" key="1">
    <citation type="submission" date="2016-08" db="EMBL/GenBank/DDBJ databases">
        <title>Draft genome sequence of allopolyploid Zygosaccharomyces rouxii.</title>
        <authorList>
            <person name="Watanabe J."/>
            <person name="Uehara K."/>
            <person name="Mogi Y."/>
            <person name="Tsukioka Y."/>
        </authorList>
    </citation>
    <scope>NUCLEOTIDE SEQUENCE [LARGE SCALE GENOMIC DNA]</scope>
    <source>
        <strain evidence="5 6">NBRC 110957</strain>
    </source>
</reference>
<gene>
    <name evidence="5" type="ORF">ZYGR_0I05030</name>
</gene>
<dbReference type="Proteomes" id="UP000187013">
    <property type="component" value="Unassembled WGS sequence"/>
</dbReference>
<evidence type="ECO:0000259" key="4">
    <source>
        <dbReference type="Pfam" id="PF00724"/>
    </source>
</evidence>
<dbReference type="GO" id="GO:0010181">
    <property type="term" value="F:FMN binding"/>
    <property type="evidence" value="ECO:0007669"/>
    <property type="project" value="InterPro"/>
</dbReference>
<organism evidence="5 6">
    <name type="scientific">Zygosaccharomyces rouxii</name>
    <dbReference type="NCBI Taxonomy" id="4956"/>
    <lineage>
        <taxon>Eukaryota</taxon>
        <taxon>Fungi</taxon>
        <taxon>Dikarya</taxon>
        <taxon>Ascomycota</taxon>
        <taxon>Saccharomycotina</taxon>
        <taxon>Saccharomycetes</taxon>
        <taxon>Saccharomycetales</taxon>
        <taxon>Saccharomycetaceae</taxon>
        <taxon>Zygosaccharomyces</taxon>
    </lineage>
</organism>
<comment type="caution">
    <text evidence="5">The sequence shown here is derived from an EMBL/GenBank/DDBJ whole genome shotgun (WGS) entry which is preliminary data.</text>
</comment>
<evidence type="ECO:0000256" key="3">
    <source>
        <dbReference type="ARBA" id="ARBA00022643"/>
    </source>
</evidence>
<evidence type="ECO:0000313" key="5">
    <source>
        <dbReference type="EMBL" id="GAV48206.1"/>
    </source>
</evidence>
<keyword evidence="3" id="KW-0285">Flavoprotein</keyword>
<dbReference type="CDD" id="cd02933">
    <property type="entry name" value="OYE_like_FMN"/>
    <property type="match status" value="1"/>
</dbReference>
<dbReference type="GO" id="GO:0003959">
    <property type="term" value="F:NADPH dehydrogenase activity"/>
    <property type="evidence" value="ECO:0007669"/>
    <property type="project" value="TreeGrafter"/>
</dbReference>
<dbReference type="Pfam" id="PF00724">
    <property type="entry name" value="Oxidored_FMN"/>
    <property type="match status" value="1"/>
</dbReference>
<dbReference type="PANTHER" id="PTHR22893:SF91">
    <property type="entry name" value="NADPH DEHYDROGENASE 2-RELATED"/>
    <property type="match status" value="1"/>
</dbReference>
<proteinExistence type="inferred from homology"/>
<comment type="similarity">
    <text evidence="2">Belongs to the NADH:flavin oxidoreductase/NADH oxidase family.</text>
</comment>
<evidence type="ECO:0000256" key="2">
    <source>
        <dbReference type="ARBA" id="ARBA00005979"/>
    </source>
</evidence>
<name>A0A1Q2ZXF7_ZYGRO</name>
<sequence length="388" mass="43386">MDDSNKALRPMLVDNPVALRGTKLFKPIKVGGLVLNHRLVMAPLTRLRAPNGMPHEDWMTTYYDQRSKRTGSLIITEGAVPQPQFGGLDNAPGLWSPEQRRAWTKVIRRIHGNGSYVFIQLWSMGSQADPLILAKDGLPYVSATDETYVSEELKEKALKAGNPQHGLTQREIQEYVSGFVEASQRCIEMGADGVEIHAANGYLLNQFLDPSSNKRVDTYGGSIENRSRFLLQVVDAVVDRVGSSKVGIRISPFCNFGSMSELDIPTLSSQYTHLLGQLEERARSGRRLAYVHIVDPHQRNLNDFVYTVWKGIVIRAGGLATRPQVGVELVENDRTILSYGRYFTSNPDLVDRIENGWPFTPYDPDTFTSGGSSGYIDYPPWELQKTLI</sequence>
<dbReference type="SUPFAM" id="SSF51395">
    <property type="entry name" value="FMN-linked oxidoreductases"/>
    <property type="match status" value="1"/>
</dbReference>
<evidence type="ECO:0000313" key="6">
    <source>
        <dbReference type="Proteomes" id="UP000187013"/>
    </source>
</evidence>
<dbReference type="AlphaFoldDB" id="A0A1Q2ZXF7"/>
<dbReference type="OrthoDB" id="276546at2759"/>
<dbReference type="EMBL" id="BDGX01000009">
    <property type="protein sequence ID" value="GAV48206.1"/>
    <property type="molecule type" value="Genomic_DNA"/>
</dbReference>
<dbReference type="Gene3D" id="3.20.20.70">
    <property type="entry name" value="Aldolase class I"/>
    <property type="match status" value="1"/>
</dbReference>
<comment type="cofactor">
    <cofactor evidence="1">
        <name>FMN</name>
        <dbReference type="ChEBI" id="CHEBI:58210"/>
    </cofactor>
</comment>
<protein>
    <recommendedName>
        <fullName evidence="4">NADH:flavin oxidoreductase/NADH oxidase N-terminal domain-containing protein</fullName>
    </recommendedName>
</protein>
<dbReference type="InterPro" id="IPR013785">
    <property type="entry name" value="Aldolase_TIM"/>
</dbReference>
<accession>A0A1Q2ZXF7</accession>
<dbReference type="InterPro" id="IPR001155">
    <property type="entry name" value="OxRdtase_FMN_N"/>
</dbReference>
<feature type="domain" description="NADH:flavin oxidoreductase/NADH oxidase N-terminal" evidence="4">
    <location>
        <begin position="23"/>
        <end position="357"/>
    </location>
</feature>
<evidence type="ECO:0000256" key="1">
    <source>
        <dbReference type="ARBA" id="ARBA00001917"/>
    </source>
</evidence>
<keyword evidence="3" id="KW-0288">FMN</keyword>